<dbReference type="InterPro" id="IPR021163">
    <property type="entry name" value="Ferredox_Rdtase_adrenod"/>
</dbReference>
<feature type="binding site" evidence="9">
    <location>
        <position position="96"/>
    </location>
    <ligand>
        <name>FAD</name>
        <dbReference type="ChEBI" id="CHEBI:57692"/>
    </ligand>
</feature>
<feature type="binding site" evidence="9">
    <location>
        <position position="75"/>
    </location>
    <ligand>
        <name>FAD</name>
        <dbReference type="ChEBI" id="CHEBI:57692"/>
    </ligand>
</feature>
<evidence type="ECO:0000256" key="5">
    <source>
        <dbReference type="ARBA" id="ARBA00022857"/>
    </source>
</evidence>
<dbReference type="PANTHER" id="PTHR48467">
    <property type="entry name" value="GLUTAMATE SYNTHASE 1 [NADH], CHLOROPLASTIC-LIKE"/>
    <property type="match status" value="1"/>
</dbReference>
<dbReference type="AlphaFoldDB" id="A0A9N9GAH7"/>
<dbReference type="InterPro" id="IPR036188">
    <property type="entry name" value="FAD/NAD-bd_sf"/>
</dbReference>
<feature type="binding site" evidence="10">
    <location>
        <position position="271"/>
    </location>
    <ligand>
        <name>NADP(+)</name>
        <dbReference type="ChEBI" id="CHEBI:58349"/>
    </ligand>
</feature>
<feature type="binding site" evidence="9">
    <location>
        <position position="140"/>
    </location>
    <ligand>
        <name>FAD</name>
        <dbReference type="ChEBI" id="CHEBI:57692"/>
    </ligand>
</feature>
<dbReference type="InterPro" id="IPR055275">
    <property type="entry name" value="Ferredox_Rdtase"/>
</dbReference>
<dbReference type="GO" id="GO:0005739">
    <property type="term" value="C:mitochondrion"/>
    <property type="evidence" value="ECO:0007669"/>
    <property type="project" value="UniProtKB-SubCell"/>
</dbReference>
<name>A0A9N9GAH7_9GLOM</name>
<keyword evidence="5 8" id="KW-0521">NADP</keyword>
<comment type="similarity">
    <text evidence="2 8">Belongs to the ferredoxin--NADP reductase type 1 family.</text>
</comment>
<organism evidence="11 12">
    <name type="scientific">Ambispora leptoticha</name>
    <dbReference type="NCBI Taxonomy" id="144679"/>
    <lineage>
        <taxon>Eukaryota</taxon>
        <taxon>Fungi</taxon>
        <taxon>Fungi incertae sedis</taxon>
        <taxon>Mucoromycota</taxon>
        <taxon>Glomeromycotina</taxon>
        <taxon>Glomeromycetes</taxon>
        <taxon>Archaeosporales</taxon>
        <taxon>Ambisporaceae</taxon>
        <taxon>Ambispora</taxon>
    </lineage>
</organism>
<gene>
    <name evidence="11" type="ORF">ALEPTO_LOCUS7792</name>
</gene>
<comment type="caution">
    <text evidence="11">The sequence shown here is derived from an EMBL/GenBank/DDBJ whole genome shotgun (WGS) entry which is preliminary data.</text>
</comment>
<dbReference type="SUPFAM" id="SSF51971">
    <property type="entry name" value="Nucleotide-binding domain"/>
    <property type="match status" value="2"/>
</dbReference>
<feature type="binding site" evidence="10">
    <location>
        <begin position="259"/>
        <end position="260"/>
    </location>
    <ligand>
        <name>NADP(+)</name>
        <dbReference type="ChEBI" id="CHEBI:58349"/>
    </ligand>
</feature>
<keyword evidence="4 8" id="KW-0274">FAD</keyword>
<keyword evidence="3 8" id="KW-0285">Flavoprotein</keyword>
<dbReference type="PRINTS" id="PR00419">
    <property type="entry name" value="ADXRDTASE"/>
</dbReference>
<dbReference type="PIRSF" id="PIRSF000362">
    <property type="entry name" value="FNR"/>
    <property type="match status" value="1"/>
</dbReference>
<keyword evidence="12" id="KW-1185">Reference proteome</keyword>
<evidence type="ECO:0000313" key="12">
    <source>
        <dbReference type="Proteomes" id="UP000789508"/>
    </source>
</evidence>
<reference evidence="11" key="1">
    <citation type="submission" date="2021-06" db="EMBL/GenBank/DDBJ databases">
        <authorList>
            <person name="Kallberg Y."/>
            <person name="Tangrot J."/>
            <person name="Rosling A."/>
        </authorList>
    </citation>
    <scope>NUCLEOTIDE SEQUENCE</scope>
    <source>
        <strain evidence="11">FL130A</strain>
    </source>
</reference>
<dbReference type="EC" id="1.18.1.6" evidence="8"/>
<keyword evidence="8" id="KW-0496">Mitochondrion</keyword>
<evidence type="ECO:0000313" key="11">
    <source>
        <dbReference type="EMBL" id="CAG8593058.1"/>
    </source>
</evidence>
<evidence type="ECO:0000256" key="9">
    <source>
        <dbReference type="PIRSR" id="PIRSR000362-1"/>
    </source>
</evidence>
<evidence type="ECO:0000256" key="2">
    <source>
        <dbReference type="ARBA" id="ARBA00008312"/>
    </source>
</evidence>
<evidence type="ECO:0000256" key="10">
    <source>
        <dbReference type="PIRSR" id="PIRSR000362-2"/>
    </source>
</evidence>
<dbReference type="Gene3D" id="3.50.50.60">
    <property type="entry name" value="FAD/NAD(P)-binding domain"/>
    <property type="match status" value="1"/>
</dbReference>
<accession>A0A9N9GAH7</accession>
<proteinExistence type="inferred from homology"/>
<comment type="subcellular location">
    <subcellularLocation>
        <location evidence="8">Mitochondrion</location>
    </subcellularLocation>
</comment>
<protein>
    <recommendedName>
        <fullName evidence="8">NADPH:adrenodoxin oxidoreductase, mitochondrial</fullName>
        <ecNumber evidence="8">1.18.1.6</ecNumber>
    </recommendedName>
</protein>
<feature type="binding site" evidence="10">
    <location>
        <begin position="215"/>
        <end position="218"/>
    </location>
    <ligand>
        <name>NADP(+)</name>
        <dbReference type="ChEBI" id="CHEBI:58349"/>
    </ligand>
</feature>
<dbReference type="Proteomes" id="UP000789508">
    <property type="component" value="Unassembled WGS sequence"/>
</dbReference>
<sequence length="531" mass="59438">MSSCFGRFPPTTITTINLFNKSVREKYLPNISKVFHSPSFYYNTKKQQHKSSSHVAGINTINNPFRLAIIGSGPAGFYTAQRVLKNCSFATVDMYEALPTPHGLVRYGVAPDHPEVKNAQNRFDEVARDPRYRFVGNVSVGTNLTINDLKAHHDAIVLSYGATEEKTLGIEFEDGTVLKNIFSAREFVGWYNGMPQYRNLMPDLTRSDTAVVIGHGNVALDIARILLMDVGALAKTDITEYALSALRNSKIRNVIVLGRRGPLQVSFTAKELREMMNLPNTKFVTEFNFVKQELETHADLISKNRSLKRLMQIIEKGFINTTTTNNQPEKTWTLKFLRSPIEFIPNNETEPSYVQGLRLNVNRLEGSFEKCVAVPTGNVEELEASLVVKSLGYRSKPLEGVPFDHKRGLIPNVNGKMLDEEGNELPGFYVSGWIKRGPSGVIAATMYDAYETAETILSDIDQKKPMIPNPGIGPKQGADAIIPLLKERGVRTVSFDDWKKVEEKENELGRQKGKPREKVVTTEQVLEILGD</sequence>
<evidence type="ECO:0000256" key="4">
    <source>
        <dbReference type="ARBA" id="ARBA00022827"/>
    </source>
</evidence>
<evidence type="ECO:0000256" key="3">
    <source>
        <dbReference type="ARBA" id="ARBA00022630"/>
    </source>
</evidence>
<feature type="binding site" evidence="10">
    <location>
        <position position="440"/>
    </location>
    <ligand>
        <name>NADP(+)</name>
        <dbReference type="ChEBI" id="CHEBI:58349"/>
    </ligand>
</feature>
<dbReference type="OrthoDB" id="333024at2759"/>
<dbReference type="Gene3D" id="3.40.50.720">
    <property type="entry name" value="NAD(P)-binding Rossmann-like Domain"/>
    <property type="match status" value="1"/>
</dbReference>
<feature type="binding site" evidence="9">
    <location>
        <begin position="440"/>
        <end position="442"/>
    </location>
    <ligand>
        <name>FAD</name>
        <dbReference type="ChEBI" id="CHEBI:57692"/>
    </ligand>
</feature>
<evidence type="ECO:0000256" key="7">
    <source>
        <dbReference type="ARBA" id="ARBA00048933"/>
    </source>
</evidence>
<feature type="binding site" evidence="9">
    <location>
        <position position="104"/>
    </location>
    <ligand>
        <name>FAD</name>
        <dbReference type="ChEBI" id="CHEBI:57692"/>
    </ligand>
</feature>
<feature type="binding site" evidence="9">
    <location>
        <position position="433"/>
    </location>
    <ligand>
        <name>FAD</name>
        <dbReference type="ChEBI" id="CHEBI:57692"/>
    </ligand>
</feature>
<evidence type="ECO:0000256" key="8">
    <source>
        <dbReference type="PIRNR" id="PIRNR000362"/>
    </source>
</evidence>
<dbReference type="EMBL" id="CAJVPS010003689">
    <property type="protein sequence ID" value="CAG8593058.1"/>
    <property type="molecule type" value="Genomic_DNA"/>
</dbReference>
<evidence type="ECO:0000256" key="1">
    <source>
        <dbReference type="ARBA" id="ARBA00001974"/>
    </source>
</evidence>
<dbReference type="GO" id="GO:0016491">
    <property type="term" value="F:oxidoreductase activity"/>
    <property type="evidence" value="ECO:0007669"/>
    <property type="project" value="UniProtKB-KW"/>
</dbReference>
<dbReference type="PANTHER" id="PTHR48467:SF1">
    <property type="entry name" value="GLUTAMATE SYNTHASE 1 [NADH], CHLOROPLASTIC-LIKE"/>
    <property type="match status" value="1"/>
</dbReference>
<evidence type="ECO:0000256" key="6">
    <source>
        <dbReference type="ARBA" id="ARBA00023002"/>
    </source>
</evidence>
<comment type="cofactor">
    <cofactor evidence="1 8 9">
        <name>FAD</name>
        <dbReference type="ChEBI" id="CHEBI:57692"/>
    </cofactor>
</comment>
<keyword evidence="6 8" id="KW-0560">Oxidoreductase</keyword>
<comment type="catalytic activity">
    <reaction evidence="7 8">
        <text>2 reduced [adrenodoxin] + NADP(+) + H(+) = 2 oxidized [adrenodoxin] + NADPH</text>
        <dbReference type="Rhea" id="RHEA:42312"/>
        <dbReference type="Rhea" id="RHEA-COMP:9998"/>
        <dbReference type="Rhea" id="RHEA-COMP:9999"/>
        <dbReference type="ChEBI" id="CHEBI:15378"/>
        <dbReference type="ChEBI" id="CHEBI:33737"/>
        <dbReference type="ChEBI" id="CHEBI:33738"/>
        <dbReference type="ChEBI" id="CHEBI:57783"/>
        <dbReference type="ChEBI" id="CHEBI:58349"/>
        <dbReference type="EC" id="1.18.1.6"/>
    </reaction>
</comment>